<dbReference type="EnsemblProtists" id="EOD05057">
    <property type="protein sequence ID" value="EOD05057"/>
    <property type="gene ID" value="EMIHUDRAFT_372483"/>
</dbReference>
<dbReference type="Proteomes" id="UP000013827">
    <property type="component" value="Unassembled WGS sequence"/>
</dbReference>
<dbReference type="AlphaFoldDB" id="A0A0D3K5Y8"/>
<dbReference type="EnsemblProtists" id="EOD31173">
    <property type="protein sequence ID" value="EOD31173"/>
    <property type="gene ID" value="EMIHUDRAFT_352913"/>
</dbReference>
<dbReference type="GeneID" id="17251206"/>
<evidence type="ECO:0000313" key="2">
    <source>
        <dbReference type="EnsemblProtists" id="EOD31173"/>
    </source>
</evidence>
<organism evidence="2 3">
    <name type="scientific">Emiliania huxleyi (strain CCMP1516)</name>
    <dbReference type="NCBI Taxonomy" id="280463"/>
    <lineage>
        <taxon>Eukaryota</taxon>
        <taxon>Haptista</taxon>
        <taxon>Haptophyta</taxon>
        <taxon>Prymnesiophyceae</taxon>
        <taxon>Isochrysidales</taxon>
        <taxon>Noelaerhabdaceae</taxon>
        <taxon>Emiliania</taxon>
    </lineage>
</organism>
<dbReference type="HOGENOM" id="CLU_3091318_0_0_1"/>
<evidence type="ECO:0000313" key="3">
    <source>
        <dbReference type="Proteomes" id="UP000013827"/>
    </source>
</evidence>
<proteinExistence type="predicted"/>
<feature type="compositionally biased region" description="Low complexity" evidence="1">
    <location>
        <begin position="9"/>
        <end position="28"/>
    </location>
</feature>
<dbReference type="KEGG" id="ehx:EMIHUDRAFT_352913"/>
<dbReference type="KEGG" id="ehx:EMIHUDRAFT_372483"/>
<protein>
    <submittedName>
        <fullName evidence="2">Uncharacterized protein</fullName>
    </submittedName>
</protein>
<name>A0A0D3K5Y8_EMIH1</name>
<dbReference type="RefSeq" id="XP_005783602.1">
    <property type="nucleotide sequence ID" value="XM_005783545.1"/>
</dbReference>
<dbReference type="RefSeq" id="XP_005757486.1">
    <property type="nucleotide sequence ID" value="XM_005757429.1"/>
</dbReference>
<keyword evidence="3" id="KW-1185">Reference proteome</keyword>
<dbReference type="GeneID" id="17276446"/>
<accession>A0A0D3K5Y8</accession>
<dbReference type="PaxDb" id="2903-EOD05057"/>
<sequence>MGAPQDYLGRTTGRTGAGTATATATAAGTGAGTGGSVLILKGLEEQRRGQSL</sequence>
<reference evidence="3" key="1">
    <citation type="journal article" date="2013" name="Nature">
        <title>Pan genome of the phytoplankton Emiliania underpins its global distribution.</title>
        <authorList>
            <person name="Read B.A."/>
            <person name="Kegel J."/>
            <person name="Klute M.J."/>
            <person name="Kuo A."/>
            <person name="Lefebvre S.C."/>
            <person name="Maumus F."/>
            <person name="Mayer C."/>
            <person name="Miller J."/>
            <person name="Monier A."/>
            <person name="Salamov A."/>
            <person name="Young J."/>
            <person name="Aguilar M."/>
            <person name="Claverie J.M."/>
            <person name="Frickenhaus S."/>
            <person name="Gonzalez K."/>
            <person name="Herman E.K."/>
            <person name="Lin Y.C."/>
            <person name="Napier J."/>
            <person name="Ogata H."/>
            <person name="Sarno A.F."/>
            <person name="Shmutz J."/>
            <person name="Schroeder D."/>
            <person name="de Vargas C."/>
            <person name="Verret F."/>
            <person name="von Dassow P."/>
            <person name="Valentin K."/>
            <person name="Van de Peer Y."/>
            <person name="Wheeler G."/>
            <person name="Dacks J.B."/>
            <person name="Delwiche C.F."/>
            <person name="Dyhrman S.T."/>
            <person name="Glockner G."/>
            <person name="John U."/>
            <person name="Richards T."/>
            <person name="Worden A.Z."/>
            <person name="Zhang X."/>
            <person name="Grigoriev I.V."/>
            <person name="Allen A.E."/>
            <person name="Bidle K."/>
            <person name="Borodovsky M."/>
            <person name="Bowler C."/>
            <person name="Brownlee C."/>
            <person name="Cock J.M."/>
            <person name="Elias M."/>
            <person name="Gladyshev V.N."/>
            <person name="Groth M."/>
            <person name="Guda C."/>
            <person name="Hadaegh A."/>
            <person name="Iglesias-Rodriguez M.D."/>
            <person name="Jenkins J."/>
            <person name="Jones B.M."/>
            <person name="Lawson T."/>
            <person name="Leese F."/>
            <person name="Lindquist E."/>
            <person name="Lobanov A."/>
            <person name="Lomsadze A."/>
            <person name="Malik S.B."/>
            <person name="Marsh M.E."/>
            <person name="Mackinder L."/>
            <person name="Mock T."/>
            <person name="Mueller-Roeber B."/>
            <person name="Pagarete A."/>
            <person name="Parker M."/>
            <person name="Probert I."/>
            <person name="Quesneville H."/>
            <person name="Raines C."/>
            <person name="Rensing S.A."/>
            <person name="Riano-Pachon D.M."/>
            <person name="Richier S."/>
            <person name="Rokitta S."/>
            <person name="Shiraiwa Y."/>
            <person name="Soanes D.M."/>
            <person name="van der Giezen M."/>
            <person name="Wahlund T.M."/>
            <person name="Williams B."/>
            <person name="Wilson W."/>
            <person name="Wolfe G."/>
            <person name="Wurch L.L."/>
        </authorList>
    </citation>
    <scope>NUCLEOTIDE SEQUENCE</scope>
</reference>
<reference evidence="2" key="2">
    <citation type="submission" date="2024-10" db="UniProtKB">
        <authorList>
            <consortium name="EnsemblProtists"/>
        </authorList>
    </citation>
    <scope>IDENTIFICATION</scope>
</reference>
<feature type="region of interest" description="Disordered" evidence="1">
    <location>
        <begin position="1"/>
        <end position="35"/>
    </location>
</feature>
<evidence type="ECO:0000256" key="1">
    <source>
        <dbReference type="SAM" id="MobiDB-lite"/>
    </source>
</evidence>